<gene>
    <name evidence="1" type="ORF">EOT05_00400</name>
</gene>
<dbReference type="AlphaFoldDB" id="A0A4V1J7C6"/>
<dbReference type="EMBL" id="SCKX01000001">
    <property type="protein sequence ID" value="RWZ78217.1"/>
    <property type="molecule type" value="Genomic_DNA"/>
</dbReference>
<protein>
    <submittedName>
        <fullName evidence="1">Uncharacterized protein</fullName>
    </submittedName>
</protein>
<name>A0A4V1J7C6_9BACT</name>
<organism evidence="1 2">
    <name type="scientific">Candidatus Microsaccharimonas sossegonensis</name>
    <dbReference type="NCBI Taxonomy" id="2506948"/>
    <lineage>
        <taxon>Bacteria</taxon>
        <taxon>Candidatus Saccharimonadota</taxon>
        <taxon>Candidatus Saccharimonadia</taxon>
        <taxon>Candidatus Saccharimonadales</taxon>
        <taxon>Candidatus Saccharimonadaceae</taxon>
        <taxon>Candidatus Microsaccharimonas</taxon>
    </lineage>
</organism>
<accession>A0A4V1J7C6</accession>
<keyword evidence="2" id="KW-1185">Reference proteome</keyword>
<evidence type="ECO:0000313" key="2">
    <source>
        <dbReference type="Proteomes" id="UP000289257"/>
    </source>
</evidence>
<reference evidence="1" key="1">
    <citation type="submission" date="2019-01" db="EMBL/GenBank/DDBJ databases">
        <title>Genomic signatures and co-occurrence patterns of the ultra-small Saccharimodia (Patescibacteria phylum) suggest a symbiotic lifestyle.</title>
        <authorList>
            <person name="Lemos L."/>
            <person name="Medeiros J."/>
            <person name="Andreote F."/>
            <person name="Fernandes G."/>
            <person name="Varani A."/>
            <person name="Oliveira G."/>
            <person name="Pylro V."/>
        </authorList>
    </citation>
    <scope>NUCLEOTIDE SEQUENCE [LARGE SCALE GENOMIC DNA]</scope>
    <source>
        <strain evidence="1">AMD02</strain>
    </source>
</reference>
<proteinExistence type="predicted"/>
<sequence length="178" mass="17968">MKIVLLIFIFLGIVFIATPTSYASPYGSGTYNAAVPYGGQTSLTISSSGTVSIPITPGASAVLGTASGTVTIVSTDVVGYKLYVRALGSANMTAGANNIPASSNSSAATLATNTWGYNLDASTNFVGMTTSDVLIRTGSGPYGAGDTTTVTYGVMIDQAKAAGNYSTTVIYTAVPQTT</sequence>
<evidence type="ECO:0000313" key="1">
    <source>
        <dbReference type="EMBL" id="RWZ78217.1"/>
    </source>
</evidence>
<comment type="caution">
    <text evidence="1">The sequence shown here is derived from an EMBL/GenBank/DDBJ whole genome shotgun (WGS) entry which is preliminary data.</text>
</comment>
<dbReference type="Proteomes" id="UP000289257">
    <property type="component" value="Unassembled WGS sequence"/>
</dbReference>